<feature type="region of interest" description="Disordered" evidence="1">
    <location>
        <begin position="1"/>
        <end position="31"/>
    </location>
</feature>
<organism evidence="2">
    <name type="scientific">Entomoneis paludosa</name>
    <dbReference type="NCBI Taxonomy" id="265537"/>
    <lineage>
        <taxon>Eukaryota</taxon>
        <taxon>Sar</taxon>
        <taxon>Stramenopiles</taxon>
        <taxon>Ochrophyta</taxon>
        <taxon>Bacillariophyta</taxon>
        <taxon>Bacillariophyceae</taxon>
        <taxon>Bacillariophycidae</taxon>
        <taxon>Entomoneidaceae</taxon>
        <taxon>Entomoneis</taxon>
    </lineage>
</organism>
<feature type="compositionally biased region" description="Basic residues" evidence="1">
    <location>
        <begin position="1682"/>
        <end position="1693"/>
    </location>
</feature>
<feature type="compositionally biased region" description="Polar residues" evidence="1">
    <location>
        <begin position="8"/>
        <end position="22"/>
    </location>
</feature>
<reference evidence="2" key="1">
    <citation type="submission" date="2021-01" db="EMBL/GenBank/DDBJ databases">
        <authorList>
            <person name="Corre E."/>
            <person name="Pelletier E."/>
            <person name="Niang G."/>
            <person name="Scheremetjew M."/>
            <person name="Finn R."/>
            <person name="Kale V."/>
            <person name="Holt S."/>
            <person name="Cochrane G."/>
            <person name="Meng A."/>
            <person name="Brown T."/>
            <person name="Cohen L."/>
        </authorList>
    </citation>
    <scope>NUCLEOTIDE SEQUENCE</scope>
    <source>
        <strain evidence="2">CCMP125</strain>
    </source>
</reference>
<feature type="compositionally biased region" description="Basic and acidic residues" evidence="1">
    <location>
        <begin position="850"/>
        <end position="879"/>
    </location>
</feature>
<feature type="compositionally biased region" description="Polar residues" evidence="1">
    <location>
        <begin position="387"/>
        <end position="399"/>
    </location>
</feature>
<feature type="compositionally biased region" description="Low complexity" evidence="1">
    <location>
        <begin position="901"/>
        <end position="912"/>
    </location>
</feature>
<feature type="region of interest" description="Disordered" evidence="1">
    <location>
        <begin position="1532"/>
        <end position="1573"/>
    </location>
</feature>
<protein>
    <submittedName>
        <fullName evidence="2">Uncharacterized protein</fullName>
    </submittedName>
</protein>
<dbReference type="EMBL" id="HBHT01017280">
    <property type="protein sequence ID" value="CAD9964719.1"/>
    <property type="molecule type" value="Transcribed_RNA"/>
</dbReference>
<gene>
    <name evidence="2" type="ORF">APAL1065_LOCUS11518</name>
</gene>
<feature type="compositionally biased region" description="Polar residues" evidence="1">
    <location>
        <begin position="958"/>
        <end position="981"/>
    </location>
</feature>
<proteinExistence type="predicted"/>
<feature type="region of interest" description="Disordered" evidence="1">
    <location>
        <begin position="1607"/>
        <end position="1693"/>
    </location>
</feature>
<feature type="region of interest" description="Disordered" evidence="1">
    <location>
        <begin position="291"/>
        <end position="320"/>
    </location>
</feature>
<feature type="compositionally biased region" description="Basic and acidic residues" evidence="1">
    <location>
        <begin position="1656"/>
        <end position="1670"/>
    </location>
</feature>
<feature type="compositionally biased region" description="Low complexity" evidence="1">
    <location>
        <begin position="1462"/>
        <end position="1486"/>
    </location>
</feature>
<name>A0A7S3DPC6_9STRA</name>
<evidence type="ECO:0000256" key="1">
    <source>
        <dbReference type="SAM" id="MobiDB-lite"/>
    </source>
</evidence>
<feature type="region of interest" description="Disordered" evidence="1">
    <location>
        <begin position="842"/>
        <end position="1021"/>
    </location>
</feature>
<feature type="compositionally biased region" description="Acidic residues" evidence="1">
    <location>
        <begin position="1642"/>
        <end position="1654"/>
    </location>
</feature>
<feature type="region of interest" description="Disordered" evidence="1">
    <location>
        <begin position="554"/>
        <end position="647"/>
    </location>
</feature>
<sequence length="1693" mass="182491">MPQAQPVDGNQQRQQQPLNDGSQRLALPPSDPQEVALGAVRRERLPLTEPYHPYICPCDTSLQDARRRLETALEQTRRLRQAFTERVYGKYRVCLKPPPTLPEMVIPIRQDPDGSLAKLQQEMERVRTEKELEKRDTSNLNLEVSKSKSSNAHLNIDHADQLMFMSCGLNLVILPEDTTADPEMLKNYTDGRGPTLESGQRNRSISHAASTAGEVILDRTRKAASLRIERLKKTNIQPPYSEQIVAAAGSAHLAGSMHPFDASAVGQPKGPINAAAAPVLVQPTMPMPAAQVKPAPALTIRAPPKSSPTPTPKQGRSRGSSILSANSLLSLHPLAEQLDGNKIERAATAALITRGVGNFVPTAKSSTQWRLRHPHPESLGGRRRGGSTPTSSQFSQELLKQTLPPLPAAARERTERKPLPVRSPVEATTPRAKKAIQAVLEPFSGAESRNVSKANIMHHLSKSSAITSVGMKKEKINTTVLSQEPPVESALDPMVAFLVLQAIGLLGPSETAGSSKPLEERFEGVPSFGSRKLEQLRGTILSGKSNSMSRRFMEDCTGTKKRPSASIEVEQPPTKRGNHSASAPVAGSRPGSHQHPNVARDEIPVESIRGGGDAGEPTDPHRPGGHIAQPTRPNNRTNAGARDDRNGVAWPPNQQHPSIHSATQQAGSGFMDLSRPSVAAPGLPGYLAPPDRYHAASGLNTLQLAHQLQTNTFRPTGGDYNPNNVGYPAGVPPRQEQYTMEPFGAHSSMSFGMSRRNQAVAEAQAHAMFAREQQAAAAAAMMHRPPAGYQQTGGQHYPPMNGAQPSSAVASLMGNPNNQFIAHGQYGMNTVQAPVNAQFQQPRYQPQVPKARETESSIDRVSTADRNEPEGAQRTEETQSKSTAQIGRREQQPESKTQQDASSTAPARPAASVGKTQVIKGPQSETHVSAPRHEAPKNQTQVKAPVAALPKKSLHEAPNSQTQPIASSKAQNSQATKSSTAALPKADVKNETFSGPRPPTASTTTKASQPGASETKVVSKRNPTVQISGNQAAGMAAKVTVVAEKQVALQGKEKGKETVPDNKPAEAVLPVGTLVKPAHPVSVKESVAPDKRLKQLGAETKTVGAPTASSNPAGVGLKFVAPSRSGLLEDEHVHEILQGKFNSVIQDLNDMEKKKAALQHLSLVAAAVPIPKALVANALREAMSPPGFKNLGASTVATIPREPVVSAILVWLWAQHESVFQSAFHRSGRIDVDQDCKWLIQAAVDMSVKEIAKGIASERTGGGTYTDFAIEKKIQAAHKSDGAPDPAANPVLPNLQLKAEIHSAVLASTALLAEFSTKTECDSVLPEIQNYIEYLDEARVVALQAKAQERSLLANLIARKAMMTDSFSHAYVSSIVRAGEAIGHGKLFEVVQNEDIETSTMIPYDVFTDESNEWEDPCKPEQGMSLGLSADGLSRRAHARAMIQKSLRKLQDKHNVKGGTVSAGPYADASSSASGPGGKPLPASSPRPGVKRKHSITEPPAPPGTGSARAPNWNVFNPRHFTEALEWNTSVQENSPYGRHRISNRPRSVSLAARDSKKFKKQKLPDSVAPTVSETSTELDDALARSTIEIQWGDIADIFQHVELPKKAPSRASSSHHESAPMPADGKIFAPFCRKVGPLADNPDDSDNDEDTSEELVVREHQKVLDEMKQKLSAYMDARRRQQERRRSRKSRS</sequence>
<accession>A0A7S3DPC6</accession>
<feature type="compositionally biased region" description="Polar residues" evidence="1">
    <location>
        <begin position="1000"/>
        <end position="1012"/>
    </location>
</feature>
<evidence type="ECO:0000313" key="2">
    <source>
        <dbReference type="EMBL" id="CAD9964719.1"/>
    </source>
</evidence>
<feature type="region of interest" description="Disordered" evidence="1">
    <location>
        <begin position="1448"/>
        <end position="1514"/>
    </location>
</feature>
<feature type="region of interest" description="Disordered" evidence="1">
    <location>
        <begin position="363"/>
        <end position="430"/>
    </location>
</feature>